<comment type="pathway">
    <text evidence="11">Cofactor biosynthesis; ubiquinone biosynthesis.</text>
</comment>
<dbReference type="GO" id="GO:0005886">
    <property type="term" value="C:plasma membrane"/>
    <property type="evidence" value="ECO:0007669"/>
    <property type="project" value="UniProtKB-SubCell"/>
</dbReference>
<dbReference type="InterPro" id="IPR000537">
    <property type="entry name" value="UbiA_prenyltransferase"/>
</dbReference>
<dbReference type="Gene3D" id="1.10.357.140">
    <property type="entry name" value="UbiA prenyltransferase"/>
    <property type="match status" value="1"/>
</dbReference>
<evidence type="ECO:0000256" key="1">
    <source>
        <dbReference type="ARBA" id="ARBA00001946"/>
    </source>
</evidence>
<evidence type="ECO:0000313" key="13">
    <source>
        <dbReference type="EMBL" id="MBB4234159.1"/>
    </source>
</evidence>
<dbReference type="RefSeq" id="WP_184466885.1">
    <property type="nucleotide sequence ID" value="NZ_JACIFY010000002.1"/>
</dbReference>
<name>A0A7W6QZW0_9HYPH</name>
<evidence type="ECO:0000256" key="6">
    <source>
        <dbReference type="ARBA" id="ARBA00022679"/>
    </source>
</evidence>
<dbReference type="FunFam" id="1.10.357.140:FF:000008">
    <property type="entry name" value="4-hydroxybenzoate octaprenyltransferase"/>
    <property type="match status" value="1"/>
</dbReference>
<feature type="transmembrane region" description="Helical" evidence="11">
    <location>
        <begin position="227"/>
        <end position="245"/>
    </location>
</feature>
<dbReference type="InterPro" id="IPR044878">
    <property type="entry name" value="UbiA_sf"/>
</dbReference>
<feature type="transmembrane region" description="Helical" evidence="11">
    <location>
        <begin position="280"/>
        <end position="300"/>
    </location>
</feature>
<dbReference type="Gene3D" id="1.20.120.1780">
    <property type="entry name" value="UbiA prenyltransferase"/>
    <property type="match status" value="1"/>
</dbReference>
<keyword evidence="7 11" id="KW-0831">Ubiquinone biosynthesis</keyword>
<gene>
    <name evidence="11" type="primary">ubiA</name>
    <name evidence="13" type="ORF">GGD57_000708</name>
</gene>
<evidence type="ECO:0000256" key="2">
    <source>
        <dbReference type="ARBA" id="ARBA00004141"/>
    </source>
</evidence>
<dbReference type="GO" id="GO:0008412">
    <property type="term" value="F:4-hydroxybenzoate polyprenyltransferase activity"/>
    <property type="evidence" value="ECO:0007669"/>
    <property type="project" value="UniProtKB-UniRule"/>
</dbReference>
<feature type="transmembrane region" description="Helical" evidence="11">
    <location>
        <begin position="251"/>
        <end position="268"/>
    </location>
</feature>
<dbReference type="InterPro" id="IPR039653">
    <property type="entry name" value="Prenyltransferase"/>
</dbReference>
<accession>A0A7W6QZW0</accession>
<dbReference type="Proteomes" id="UP000540909">
    <property type="component" value="Unassembled WGS sequence"/>
</dbReference>
<feature type="transmembrane region" description="Helical" evidence="11">
    <location>
        <begin position="133"/>
        <end position="150"/>
    </location>
</feature>
<dbReference type="Pfam" id="PF01040">
    <property type="entry name" value="UbiA"/>
    <property type="match status" value="1"/>
</dbReference>
<evidence type="ECO:0000256" key="5">
    <source>
        <dbReference type="ARBA" id="ARBA00022519"/>
    </source>
</evidence>
<dbReference type="PROSITE" id="PS00943">
    <property type="entry name" value="UBIA"/>
    <property type="match status" value="1"/>
</dbReference>
<dbReference type="EMBL" id="JACIFY010000002">
    <property type="protein sequence ID" value="MBB4234159.1"/>
    <property type="molecule type" value="Genomic_DNA"/>
</dbReference>
<dbReference type="AlphaFoldDB" id="A0A7W6QZW0"/>
<dbReference type="InterPro" id="IPR006370">
    <property type="entry name" value="HB_polyprenyltransferase-like"/>
</dbReference>
<comment type="similarity">
    <text evidence="3 11">Belongs to the UbiA prenyltransferase family.</text>
</comment>
<dbReference type="UniPathway" id="UPA00232"/>
<keyword evidence="5 11" id="KW-0997">Cell inner membrane</keyword>
<feature type="transmembrane region" description="Helical" evidence="11">
    <location>
        <begin position="187"/>
        <end position="206"/>
    </location>
</feature>
<evidence type="ECO:0000256" key="7">
    <source>
        <dbReference type="ARBA" id="ARBA00022688"/>
    </source>
</evidence>
<keyword evidence="4 11" id="KW-1003">Cell membrane</keyword>
<evidence type="ECO:0000256" key="9">
    <source>
        <dbReference type="ARBA" id="ARBA00022989"/>
    </source>
</evidence>
<evidence type="ECO:0000256" key="10">
    <source>
        <dbReference type="ARBA" id="ARBA00023136"/>
    </source>
</evidence>
<dbReference type="HAMAP" id="MF_01635">
    <property type="entry name" value="UbiA"/>
    <property type="match status" value="1"/>
</dbReference>
<evidence type="ECO:0000256" key="3">
    <source>
        <dbReference type="ARBA" id="ARBA00005985"/>
    </source>
</evidence>
<dbReference type="NCBIfam" id="TIGR01474">
    <property type="entry name" value="ubiA_proteo"/>
    <property type="match status" value="1"/>
</dbReference>
<keyword evidence="8 11" id="KW-0812">Transmembrane</keyword>
<dbReference type="PANTHER" id="PTHR11048:SF28">
    <property type="entry name" value="4-HYDROXYBENZOATE POLYPRENYLTRANSFERASE, MITOCHONDRIAL"/>
    <property type="match status" value="1"/>
</dbReference>
<comment type="cofactor">
    <cofactor evidence="1 11">
        <name>Mg(2+)</name>
        <dbReference type="ChEBI" id="CHEBI:18420"/>
    </cofactor>
</comment>
<dbReference type="InterPro" id="IPR030470">
    <property type="entry name" value="UbiA_prenylTrfase_CS"/>
</dbReference>
<protein>
    <recommendedName>
        <fullName evidence="11 12">4-hydroxybenzoate octaprenyltransferase</fullName>
        <ecNumber evidence="11 12">2.5.1.39</ecNumber>
    </recommendedName>
    <alternativeName>
        <fullName evidence="11">4-HB polyprenyltransferase</fullName>
    </alternativeName>
</protein>
<comment type="caution">
    <text evidence="13">The sequence shown here is derived from an EMBL/GenBank/DDBJ whole genome shotgun (WGS) entry which is preliminary data.</text>
</comment>
<evidence type="ECO:0000313" key="14">
    <source>
        <dbReference type="Proteomes" id="UP000540909"/>
    </source>
</evidence>
<reference evidence="13 14" key="1">
    <citation type="submission" date="2020-08" db="EMBL/GenBank/DDBJ databases">
        <title>Genomic Encyclopedia of Type Strains, Phase IV (KMG-V): Genome sequencing to study the core and pangenomes of soil and plant-associated prokaryotes.</title>
        <authorList>
            <person name="Whitman W."/>
        </authorList>
    </citation>
    <scope>NUCLEOTIDE SEQUENCE [LARGE SCALE GENOMIC DNA]</scope>
    <source>
        <strain evidence="13 14">SEMIA 4089</strain>
    </source>
</reference>
<evidence type="ECO:0000256" key="12">
    <source>
        <dbReference type="NCBIfam" id="TIGR01474"/>
    </source>
</evidence>
<comment type="subcellular location">
    <subcellularLocation>
        <location evidence="11">Cell inner membrane</location>
        <topology evidence="11">Multi-pass membrane protein</topology>
    </subcellularLocation>
    <subcellularLocation>
        <location evidence="2">Membrane</location>
        <topology evidence="2">Multi-pass membrane protein</topology>
    </subcellularLocation>
</comment>
<keyword evidence="6 11" id="KW-0808">Transferase</keyword>
<dbReference type="GO" id="GO:0006744">
    <property type="term" value="P:ubiquinone biosynthetic process"/>
    <property type="evidence" value="ECO:0007669"/>
    <property type="project" value="UniProtKB-UniRule"/>
</dbReference>
<keyword evidence="9 11" id="KW-1133">Transmembrane helix</keyword>
<dbReference type="EC" id="2.5.1.39" evidence="11 12"/>
<organism evidence="13 14">
    <name type="scientific">Rhizobium esperanzae</name>
    <dbReference type="NCBI Taxonomy" id="1967781"/>
    <lineage>
        <taxon>Bacteria</taxon>
        <taxon>Pseudomonadati</taxon>
        <taxon>Pseudomonadota</taxon>
        <taxon>Alphaproteobacteria</taxon>
        <taxon>Hyphomicrobiales</taxon>
        <taxon>Rhizobiaceae</taxon>
        <taxon>Rhizobium/Agrobacterium group</taxon>
        <taxon>Rhizobium</taxon>
    </lineage>
</organism>
<keyword evidence="10 11" id="KW-0472">Membrane</keyword>
<feature type="transmembrane region" description="Helical" evidence="11">
    <location>
        <begin position="107"/>
        <end position="127"/>
    </location>
</feature>
<evidence type="ECO:0000256" key="8">
    <source>
        <dbReference type="ARBA" id="ARBA00022692"/>
    </source>
</evidence>
<evidence type="ECO:0000256" key="11">
    <source>
        <dbReference type="HAMAP-Rule" id="MF_01635"/>
    </source>
</evidence>
<comment type="catalytic activity">
    <reaction evidence="11">
        <text>all-trans-octaprenyl diphosphate + 4-hydroxybenzoate = 4-hydroxy-3-(all-trans-octaprenyl)benzoate + diphosphate</text>
        <dbReference type="Rhea" id="RHEA:27782"/>
        <dbReference type="ChEBI" id="CHEBI:1617"/>
        <dbReference type="ChEBI" id="CHEBI:17879"/>
        <dbReference type="ChEBI" id="CHEBI:33019"/>
        <dbReference type="ChEBI" id="CHEBI:57711"/>
        <dbReference type="EC" id="2.5.1.39"/>
    </reaction>
</comment>
<dbReference type="CDD" id="cd13959">
    <property type="entry name" value="PT_UbiA_COQ2"/>
    <property type="match status" value="1"/>
</dbReference>
<keyword evidence="11" id="KW-0460">Magnesium</keyword>
<proteinExistence type="inferred from homology"/>
<sequence length="304" mass="33833">MTALSRPDLSDIHHGDWVDRRLPAAWRPYTRLARLDRPVGIWLTLFPCWAALIQASHGLPEVSRLAIFSLGALLMRSAGSTVNDMADRKFDGHVERTRFRPLASGQLGTLHAFVFLAVELMAAASLLLFLTPYTRLIAISVLPLVFLYPFCKRFTHWPQAVLGAAFNWGMLMAWAEVGGHIPTGAVLMWAGAIAWQIGYDTVYAYVDLRDDARLGLKSTAILFGRRGKMWIGLFYALAVWAWSLGGWLLEMSPPYAIGMLVIAAHLAWQTRRIDLARPDLNYRLFLANILTGVLLAGAALSGTW</sequence>
<evidence type="ECO:0000256" key="4">
    <source>
        <dbReference type="ARBA" id="ARBA00022475"/>
    </source>
</evidence>
<dbReference type="PANTHER" id="PTHR11048">
    <property type="entry name" value="PRENYLTRANSFERASES"/>
    <property type="match status" value="1"/>
</dbReference>
<comment type="function">
    <text evidence="11">Catalyzes the prenylation of para-hydroxybenzoate (PHB) with an all-trans polyprenyl group. Mediates the second step in the final reaction sequence of ubiquinone-8 (UQ-8) biosynthesis, which is the condensation of the polyisoprenoid side chain with PHB, generating the first membrane-bound Q intermediate 3-octaprenyl-4-hydroxybenzoate.</text>
</comment>
<dbReference type="FunFam" id="1.20.120.1780:FF:000001">
    <property type="entry name" value="4-hydroxybenzoate octaprenyltransferase"/>
    <property type="match status" value="1"/>
</dbReference>